<proteinExistence type="predicted"/>
<comment type="caution">
    <text evidence="1">The sequence shown here is derived from an EMBL/GenBank/DDBJ whole genome shotgun (WGS) entry which is preliminary data.</text>
</comment>
<gene>
    <name evidence="1" type="ORF">VI08_04195</name>
</gene>
<evidence type="ECO:0000313" key="1">
    <source>
        <dbReference type="EMBL" id="KJV36555.1"/>
    </source>
</evidence>
<dbReference type="AlphaFoldDB" id="A0A0F3KZ73"/>
<reference evidence="1 2" key="1">
    <citation type="submission" date="2015-03" db="EMBL/GenBank/DDBJ databases">
        <title>Draft genome sequence of Luteibacter yeojuensis strain SU11.</title>
        <authorList>
            <person name="Sulaiman J."/>
            <person name="Priya K."/>
            <person name="Chan K.-G."/>
        </authorList>
    </citation>
    <scope>NUCLEOTIDE SEQUENCE [LARGE SCALE GENOMIC DNA]</scope>
    <source>
        <strain evidence="1 2">SU11</strain>
    </source>
</reference>
<dbReference type="RefSeq" id="WP_045828297.1">
    <property type="nucleotide sequence ID" value="NZ_JZRB01000007.1"/>
</dbReference>
<organism evidence="1 2">
    <name type="scientific">Luteibacter yeojuensis</name>
    <dbReference type="NCBI Taxonomy" id="345309"/>
    <lineage>
        <taxon>Bacteria</taxon>
        <taxon>Pseudomonadati</taxon>
        <taxon>Pseudomonadota</taxon>
        <taxon>Gammaproteobacteria</taxon>
        <taxon>Lysobacterales</taxon>
        <taxon>Rhodanobacteraceae</taxon>
        <taxon>Luteibacter</taxon>
    </lineage>
</organism>
<evidence type="ECO:0000313" key="2">
    <source>
        <dbReference type="Proteomes" id="UP000033651"/>
    </source>
</evidence>
<dbReference type="Proteomes" id="UP000033651">
    <property type="component" value="Unassembled WGS sequence"/>
</dbReference>
<dbReference type="PATRIC" id="fig|345309.4.peg.3843"/>
<name>A0A0F3KZ73_9GAMM</name>
<dbReference type="EMBL" id="JZRB01000007">
    <property type="protein sequence ID" value="KJV36555.1"/>
    <property type="molecule type" value="Genomic_DNA"/>
</dbReference>
<sequence length="144" mass="15334">MLTITFLAIVLATCVLAVASVKRVPEGQVFSVRRVGRTPALLSAGTHVVLPLLDRITHKIDLGGQVLRFDGGTVYWQVLEPAAADPVIEEAPELIRTNVVAALRNAATAHAADRRAVGTQLKHAVNGSLRARGMLVTRVELDAA</sequence>
<accession>A0A0F3KZ73</accession>
<dbReference type="OrthoDB" id="5954732at2"/>
<evidence type="ECO:0008006" key="3">
    <source>
        <dbReference type="Google" id="ProtNLM"/>
    </source>
</evidence>
<keyword evidence="2" id="KW-1185">Reference proteome</keyword>
<protein>
    <recommendedName>
        <fullName evidence="3">Band 7 domain-containing protein</fullName>
    </recommendedName>
</protein>